<evidence type="ECO:0000256" key="4">
    <source>
        <dbReference type="ARBA" id="ARBA00022989"/>
    </source>
</evidence>
<evidence type="ECO:0000256" key="5">
    <source>
        <dbReference type="ARBA" id="ARBA00023136"/>
    </source>
</evidence>
<evidence type="ECO:0000256" key="2">
    <source>
        <dbReference type="ARBA" id="ARBA00008096"/>
    </source>
</evidence>
<name>A0A178F196_TRIRU</name>
<comment type="caution">
    <text evidence="7">The sequence shown here is derived from an EMBL/GenBank/DDBJ whole genome shotgun (WGS) entry which is preliminary data.</text>
</comment>
<evidence type="ECO:0000256" key="3">
    <source>
        <dbReference type="ARBA" id="ARBA00022692"/>
    </source>
</evidence>
<protein>
    <recommendedName>
        <fullName evidence="9">DUF396 doamin protein</fullName>
    </recommendedName>
</protein>
<dbReference type="PANTHER" id="PTHR13144">
    <property type="entry name" value="TEX261 PROTEIN"/>
    <property type="match status" value="1"/>
</dbReference>
<dbReference type="GO" id="GO:0030134">
    <property type="term" value="C:COPII-coated ER to Golgi transport vesicle"/>
    <property type="evidence" value="ECO:0007669"/>
    <property type="project" value="TreeGrafter"/>
</dbReference>
<dbReference type="VEuPathDB" id="FungiDB:TERG_01668"/>
<dbReference type="EMBL" id="LHPM01000013">
    <property type="protein sequence ID" value="OAL66202.1"/>
    <property type="molecule type" value="Genomic_DNA"/>
</dbReference>
<dbReference type="AlphaFoldDB" id="A0A178F196"/>
<sequence length="265" mass="29051">MWILPLLGYLGVIIGFCFLTLAIGNITSYIPLHNLKTNISPASGLYYLSELVEEHTVLARRLLTRLIYTIITVHALLWLIDGFPFYLTILSIFSHIVYAGNLRRFPIVKLSDPIFLSSCVLVGLNHWLWFRYFSSPEYNSSGGSAPTSWNRGGWKSSGGGYYYGAAVDTPSFGEIASYFGLCVWLIPFALFVSLSAGENVLPSMGSEYATGSVSSGVSVSGDSSSSSSKIKTKGMAKALVDGVREWVSESGEVMGFWGGQRTRRF</sequence>
<feature type="transmembrane region" description="Helical" evidence="6">
    <location>
        <begin position="114"/>
        <end position="132"/>
    </location>
</feature>
<proteinExistence type="inferred from homology"/>
<evidence type="ECO:0000313" key="8">
    <source>
        <dbReference type="Proteomes" id="UP000243015"/>
    </source>
</evidence>
<keyword evidence="3 6" id="KW-0812">Transmembrane</keyword>
<evidence type="ECO:0000256" key="6">
    <source>
        <dbReference type="SAM" id="Phobius"/>
    </source>
</evidence>
<dbReference type="InterPro" id="IPR007277">
    <property type="entry name" value="Svp26/Tex261"/>
</dbReference>
<accession>A0A178F196</accession>
<evidence type="ECO:0000313" key="7">
    <source>
        <dbReference type="EMBL" id="OAL66202.1"/>
    </source>
</evidence>
<keyword evidence="4 6" id="KW-1133">Transmembrane helix</keyword>
<evidence type="ECO:0008006" key="9">
    <source>
        <dbReference type="Google" id="ProtNLM"/>
    </source>
</evidence>
<dbReference type="GO" id="GO:0097020">
    <property type="term" value="F:COPII receptor activity"/>
    <property type="evidence" value="ECO:0007669"/>
    <property type="project" value="InterPro"/>
</dbReference>
<comment type="similarity">
    <text evidence="2">Belongs to the SVP26 family.</text>
</comment>
<dbReference type="GO" id="GO:0006888">
    <property type="term" value="P:endoplasmic reticulum to Golgi vesicle-mediated transport"/>
    <property type="evidence" value="ECO:0007669"/>
    <property type="project" value="InterPro"/>
</dbReference>
<feature type="transmembrane region" description="Helical" evidence="6">
    <location>
        <begin position="175"/>
        <end position="194"/>
    </location>
</feature>
<dbReference type="PANTHER" id="PTHR13144:SF0">
    <property type="entry name" value="PROTEIN TEX261"/>
    <property type="match status" value="1"/>
</dbReference>
<evidence type="ECO:0000256" key="1">
    <source>
        <dbReference type="ARBA" id="ARBA00004141"/>
    </source>
</evidence>
<dbReference type="Proteomes" id="UP000243015">
    <property type="component" value="Unassembled WGS sequence"/>
</dbReference>
<gene>
    <name evidence="7" type="ORF">A7C99_3308</name>
</gene>
<dbReference type="GO" id="GO:0005789">
    <property type="term" value="C:endoplasmic reticulum membrane"/>
    <property type="evidence" value="ECO:0007669"/>
    <property type="project" value="TreeGrafter"/>
</dbReference>
<dbReference type="GO" id="GO:0000139">
    <property type="term" value="C:Golgi membrane"/>
    <property type="evidence" value="ECO:0007669"/>
    <property type="project" value="TreeGrafter"/>
</dbReference>
<organism evidence="7 8">
    <name type="scientific">Trichophyton rubrum</name>
    <name type="common">Athlete's foot fungus</name>
    <name type="synonym">Epidermophyton rubrum</name>
    <dbReference type="NCBI Taxonomy" id="5551"/>
    <lineage>
        <taxon>Eukaryota</taxon>
        <taxon>Fungi</taxon>
        <taxon>Dikarya</taxon>
        <taxon>Ascomycota</taxon>
        <taxon>Pezizomycotina</taxon>
        <taxon>Eurotiomycetes</taxon>
        <taxon>Eurotiomycetidae</taxon>
        <taxon>Onygenales</taxon>
        <taxon>Arthrodermataceae</taxon>
        <taxon>Trichophyton</taxon>
    </lineage>
</organism>
<keyword evidence="5 6" id="KW-0472">Membrane</keyword>
<comment type="subcellular location">
    <subcellularLocation>
        <location evidence="1">Membrane</location>
        <topology evidence="1">Multi-pass membrane protein</topology>
    </subcellularLocation>
</comment>
<dbReference type="Pfam" id="PF04148">
    <property type="entry name" value="Erv26"/>
    <property type="match status" value="1"/>
</dbReference>
<feature type="transmembrane region" description="Helical" evidence="6">
    <location>
        <begin position="6"/>
        <end position="26"/>
    </location>
</feature>
<reference evidence="7 8" key="1">
    <citation type="submission" date="2016-05" db="EMBL/GenBank/DDBJ databases">
        <title>Genome sequencing of Trichophyton rubrum CMCC(F)T1i isolated from hair.</title>
        <authorList>
            <person name="Zhan P."/>
            <person name="Tao Y."/>
            <person name="Liu W."/>
        </authorList>
    </citation>
    <scope>NUCLEOTIDE SEQUENCE [LARGE SCALE GENOMIC DNA]</scope>
    <source>
        <strain evidence="8">CMCC(F)T1i</strain>
    </source>
</reference>